<sequence length="120" mass="13540">MECALYEIASVVPEKDRVGRPRLFPTYLLLGYGVLARVYRSGARAGQELTDPVVWQVVRQTVQVALDEFRLDLPAPGDRPPDWPAFRYARDRYLTDPLVQDAMLEVFTELASSSPCPLPC</sequence>
<evidence type="ECO:0000313" key="2">
    <source>
        <dbReference type="Proteomes" id="UP000677804"/>
    </source>
</evidence>
<dbReference type="EMBL" id="CP074405">
    <property type="protein sequence ID" value="QVI61683.1"/>
    <property type="molecule type" value="Genomic_DNA"/>
</dbReference>
<gene>
    <name evidence="1" type="ORF">KG103_14650</name>
</gene>
<organism evidence="1 2">
    <name type="scientific">Cellulomonas wangleii</name>
    <dbReference type="NCBI Taxonomy" id="2816956"/>
    <lineage>
        <taxon>Bacteria</taxon>
        <taxon>Bacillati</taxon>
        <taxon>Actinomycetota</taxon>
        <taxon>Actinomycetes</taxon>
        <taxon>Micrococcales</taxon>
        <taxon>Cellulomonadaceae</taxon>
        <taxon>Cellulomonas</taxon>
    </lineage>
</organism>
<dbReference type="Proteomes" id="UP000677804">
    <property type="component" value="Chromosome"/>
</dbReference>
<dbReference type="RefSeq" id="WP_207339260.1">
    <property type="nucleotide sequence ID" value="NZ_CP074405.1"/>
</dbReference>
<protein>
    <submittedName>
        <fullName evidence="1">Uncharacterized protein</fullName>
    </submittedName>
</protein>
<reference evidence="1 2" key="1">
    <citation type="submission" date="2021-05" db="EMBL/GenBank/DDBJ databases">
        <title>Novel species in genus Cellulomonas.</title>
        <authorList>
            <person name="Zhang G."/>
        </authorList>
    </citation>
    <scope>NUCLEOTIDE SEQUENCE [LARGE SCALE GENOMIC DNA]</scope>
    <source>
        <strain evidence="2">zg-ZUI222</strain>
    </source>
</reference>
<evidence type="ECO:0000313" key="1">
    <source>
        <dbReference type="EMBL" id="QVI61683.1"/>
    </source>
</evidence>
<keyword evidence="2" id="KW-1185">Reference proteome</keyword>
<accession>A0ABX8D3Q3</accession>
<name>A0ABX8D3Q3_9CELL</name>
<proteinExistence type="predicted"/>